<name>A0A7R9WYR1_9STRA</name>
<keyword evidence="3 5" id="KW-1133">Transmembrane helix</keyword>
<keyword evidence="2 5" id="KW-0812">Transmembrane</keyword>
<gene>
    <name evidence="6" type="ORF">CAUS1442_LOCUS10487</name>
</gene>
<evidence type="ECO:0000313" key="6">
    <source>
        <dbReference type="EMBL" id="CAD8338358.1"/>
    </source>
</evidence>
<organism evidence="6">
    <name type="scientific">Craspedostauros australis</name>
    <dbReference type="NCBI Taxonomy" id="1486917"/>
    <lineage>
        <taxon>Eukaryota</taxon>
        <taxon>Sar</taxon>
        <taxon>Stramenopiles</taxon>
        <taxon>Ochrophyta</taxon>
        <taxon>Bacillariophyta</taxon>
        <taxon>Bacillariophyceae</taxon>
        <taxon>Bacillariophycidae</taxon>
        <taxon>Naviculales</taxon>
        <taxon>Naviculaceae</taxon>
        <taxon>Craspedostauros</taxon>
    </lineage>
</organism>
<evidence type="ECO:0000256" key="4">
    <source>
        <dbReference type="ARBA" id="ARBA00023136"/>
    </source>
</evidence>
<evidence type="ECO:0000256" key="2">
    <source>
        <dbReference type="ARBA" id="ARBA00022692"/>
    </source>
</evidence>
<evidence type="ECO:0000256" key="1">
    <source>
        <dbReference type="ARBA" id="ARBA00004141"/>
    </source>
</evidence>
<feature type="transmembrane region" description="Helical" evidence="5">
    <location>
        <begin position="70"/>
        <end position="88"/>
    </location>
</feature>
<sequence length="137" mass="15130">MMSGLGVLTLIEVHNEGKADEISEPFLASYMIMFAVLLFIYEVMWWMPAPGINKAVRRNFGFMYGLRGKGFYLIFVAFLCLGLGNDASVKELNWATGIAFLLVGCLHIFVVCSHPEVATQYVAPSAGLEMDDTPNVV</sequence>
<protein>
    <submittedName>
        <fullName evidence="6">Uncharacterized protein</fullName>
    </submittedName>
</protein>
<dbReference type="EMBL" id="HBEF01016814">
    <property type="protein sequence ID" value="CAD8338358.1"/>
    <property type="molecule type" value="Transcribed_RNA"/>
</dbReference>
<comment type="subcellular location">
    <subcellularLocation>
        <location evidence="1">Membrane</location>
        <topology evidence="1">Multi-pass membrane protein</topology>
    </subcellularLocation>
</comment>
<dbReference type="PANTHER" id="PTHR38894:SF1">
    <property type="entry name" value="TRANSMEMBRANE PROTEIN"/>
    <property type="match status" value="1"/>
</dbReference>
<accession>A0A7R9WYR1</accession>
<evidence type="ECO:0000256" key="5">
    <source>
        <dbReference type="SAM" id="Phobius"/>
    </source>
</evidence>
<dbReference type="InterPro" id="IPR013714">
    <property type="entry name" value="Golgi_TVP15"/>
</dbReference>
<feature type="transmembrane region" description="Helical" evidence="5">
    <location>
        <begin position="94"/>
        <end position="112"/>
    </location>
</feature>
<dbReference type="AlphaFoldDB" id="A0A7R9WYR1"/>
<dbReference type="PANTHER" id="PTHR38894">
    <property type="entry name" value="TRANSMEMBRANE PROTEIN"/>
    <property type="match status" value="1"/>
</dbReference>
<dbReference type="GO" id="GO:0016020">
    <property type="term" value="C:membrane"/>
    <property type="evidence" value="ECO:0007669"/>
    <property type="project" value="UniProtKB-SubCell"/>
</dbReference>
<proteinExistence type="predicted"/>
<feature type="transmembrane region" description="Helical" evidence="5">
    <location>
        <begin position="29"/>
        <end position="49"/>
    </location>
</feature>
<evidence type="ECO:0000256" key="3">
    <source>
        <dbReference type="ARBA" id="ARBA00022989"/>
    </source>
</evidence>
<reference evidence="6" key="1">
    <citation type="submission" date="2021-01" db="EMBL/GenBank/DDBJ databases">
        <authorList>
            <person name="Corre E."/>
            <person name="Pelletier E."/>
            <person name="Niang G."/>
            <person name="Scheremetjew M."/>
            <person name="Finn R."/>
            <person name="Kale V."/>
            <person name="Holt S."/>
            <person name="Cochrane G."/>
            <person name="Meng A."/>
            <person name="Brown T."/>
            <person name="Cohen L."/>
        </authorList>
    </citation>
    <scope>NUCLEOTIDE SEQUENCE</scope>
    <source>
        <strain evidence="6">CCMP3328</strain>
    </source>
</reference>
<dbReference type="Pfam" id="PF08507">
    <property type="entry name" value="COPI_assoc"/>
    <property type="match status" value="1"/>
</dbReference>
<keyword evidence="4 5" id="KW-0472">Membrane</keyword>